<dbReference type="PANTHER" id="PTHR11802">
    <property type="entry name" value="SERINE PROTEASE FAMILY S10 SERINE CARBOXYPEPTIDASE"/>
    <property type="match status" value="1"/>
</dbReference>
<keyword evidence="17" id="KW-1185">Reference proteome</keyword>
<dbReference type="Pfam" id="PF00450">
    <property type="entry name" value="Peptidase_S10"/>
    <property type="match status" value="1"/>
</dbReference>
<keyword evidence="6" id="KW-0812">Transmembrane</keyword>
<dbReference type="PANTHER" id="PTHR11802:SF190">
    <property type="entry name" value="PHEROMONE-PROCESSING CARBOXYPEPTIDASE KEX1"/>
    <property type="match status" value="1"/>
</dbReference>
<feature type="signal peptide" evidence="15">
    <location>
        <begin position="1"/>
        <end position="22"/>
    </location>
</feature>
<evidence type="ECO:0000313" key="17">
    <source>
        <dbReference type="Proteomes" id="UP001215712"/>
    </source>
</evidence>
<keyword evidence="7" id="KW-0053">Apoptosis</keyword>
<dbReference type="GO" id="GO:0006508">
    <property type="term" value="P:proteolysis"/>
    <property type="evidence" value="ECO:0007669"/>
    <property type="project" value="UniProtKB-KW"/>
</dbReference>
<dbReference type="Proteomes" id="UP001215712">
    <property type="component" value="Unassembled WGS sequence"/>
</dbReference>
<dbReference type="GO" id="GO:0017000">
    <property type="term" value="P:antibiotic biosynthetic process"/>
    <property type="evidence" value="ECO:0007669"/>
    <property type="project" value="UniProtKB-ARBA"/>
</dbReference>
<evidence type="ECO:0000256" key="6">
    <source>
        <dbReference type="ARBA" id="ARBA00022692"/>
    </source>
</evidence>
<dbReference type="InterPro" id="IPR029058">
    <property type="entry name" value="AB_hydrolase_fold"/>
</dbReference>
<comment type="similarity">
    <text evidence="3 15">Belongs to the peptidase S10 family.</text>
</comment>
<evidence type="ECO:0000256" key="11">
    <source>
        <dbReference type="ARBA" id="ARBA00023034"/>
    </source>
</evidence>
<keyword evidence="5 15" id="KW-0645">Protease</keyword>
<evidence type="ECO:0000256" key="3">
    <source>
        <dbReference type="ARBA" id="ARBA00009431"/>
    </source>
</evidence>
<evidence type="ECO:0000256" key="7">
    <source>
        <dbReference type="ARBA" id="ARBA00022703"/>
    </source>
</evidence>
<dbReference type="GO" id="GO:0004185">
    <property type="term" value="F:serine-type carboxypeptidase activity"/>
    <property type="evidence" value="ECO:0007669"/>
    <property type="project" value="UniProtKB-UniRule"/>
</dbReference>
<keyword evidence="12" id="KW-0472">Membrane</keyword>
<dbReference type="GO" id="GO:0072330">
    <property type="term" value="P:monocarboxylic acid biosynthetic process"/>
    <property type="evidence" value="ECO:0007669"/>
    <property type="project" value="UniProtKB-ARBA"/>
</dbReference>
<comment type="caution">
    <text evidence="16">The sequence shown here is derived from an EMBL/GenBank/DDBJ whole genome shotgun (WGS) entry which is preliminary data.</text>
</comment>
<dbReference type="Gene3D" id="3.40.50.1820">
    <property type="entry name" value="alpha/beta hydrolase"/>
    <property type="match status" value="1"/>
</dbReference>
<dbReference type="GO" id="GO:0006915">
    <property type="term" value="P:apoptotic process"/>
    <property type="evidence" value="ECO:0007669"/>
    <property type="project" value="UniProtKB-KW"/>
</dbReference>
<evidence type="ECO:0000256" key="13">
    <source>
        <dbReference type="ARBA" id="ARBA00023180"/>
    </source>
</evidence>
<proteinExistence type="inferred from homology"/>
<keyword evidence="4 15" id="KW-0121">Carboxypeptidase</keyword>
<evidence type="ECO:0000256" key="1">
    <source>
        <dbReference type="ARBA" id="ARBA00001003"/>
    </source>
</evidence>
<comment type="function">
    <text evidence="14">Protease with a carboxypeptidase B-like function involved in the C-terminal processing of the lysine and arginine residues from protein precursors. Promotes cell fusion and is involved in the programmed cell death.</text>
</comment>
<evidence type="ECO:0000256" key="12">
    <source>
        <dbReference type="ARBA" id="ARBA00023136"/>
    </source>
</evidence>
<evidence type="ECO:0000256" key="5">
    <source>
        <dbReference type="ARBA" id="ARBA00022670"/>
    </source>
</evidence>
<dbReference type="PRINTS" id="PR00724">
    <property type="entry name" value="CRBOXYPTASEC"/>
</dbReference>
<evidence type="ECO:0000256" key="8">
    <source>
        <dbReference type="ARBA" id="ARBA00022729"/>
    </source>
</evidence>
<protein>
    <recommendedName>
        <fullName evidence="15">Carboxypeptidase</fullName>
        <ecNumber evidence="15">3.4.16.-</ecNumber>
    </recommendedName>
</protein>
<dbReference type="InterPro" id="IPR018202">
    <property type="entry name" value="Ser_caboxypep_ser_AS"/>
</dbReference>
<dbReference type="EMBL" id="JAQJAN010000025">
    <property type="protein sequence ID" value="KAJ5699188.1"/>
    <property type="molecule type" value="Genomic_DNA"/>
</dbReference>
<dbReference type="SUPFAM" id="SSF53474">
    <property type="entry name" value="alpha/beta-Hydrolases"/>
    <property type="match status" value="1"/>
</dbReference>
<evidence type="ECO:0000256" key="14">
    <source>
        <dbReference type="ARBA" id="ARBA00037042"/>
    </source>
</evidence>
<accession>A0AAD6MPR9</accession>
<comment type="subcellular location">
    <subcellularLocation>
        <location evidence="2">Golgi apparatus</location>
        <location evidence="2">trans-Golgi network membrane</location>
        <topology evidence="2">Single-pass type I membrane protein</topology>
    </subcellularLocation>
</comment>
<dbReference type="GO" id="GO:0005802">
    <property type="term" value="C:trans-Golgi network"/>
    <property type="evidence" value="ECO:0007669"/>
    <property type="project" value="TreeGrafter"/>
</dbReference>
<comment type="catalytic activity">
    <reaction evidence="1">
        <text>Preferential release of a C-terminal arginine or lysine residue.</text>
        <dbReference type="EC" id="3.4.16.6"/>
    </reaction>
</comment>
<dbReference type="PROSITE" id="PS00131">
    <property type="entry name" value="CARBOXYPEPT_SER_SER"/>
    <property type="match status" value="1"/>
</dbReference>
<keyword evidence="13" id="KW-0325">Glycoprotein</keyword>
<evidence type="ECO:0000256" key="15">
    <source>
        <dbReference type="RuleBase" id="RU361156"/>
    </source>
</evidence>
<name>A0AAD6MPR9_9EURO</name>
<organism evidence="16 17">
    <name type="scientific">Penicillium malachiteum</name>
    <dbReference type="NCBI Taxonomy" id="1324776"/>
    <lineage>
        <taxon>Eukaryota</taxon>
        <taxon>Fungi</taxon>
        <taxon>Dikarya</taxon>
        <taxon>Ascomycota</taxon>
        <taxon>Pezizomycotina</taxon>
        <taxon>Eurotiomycetes</taxon>
        <taxon>Eurotiomycetidae</taxon>
        <taxon>Eurotiales</taxon>
        <taxon>Aspergillaceae</taxon>
        <taxon>Penicillium</taxon>
    </lineage>
</organism>
<gene>
    <name evidence="16" type="ORF">N7493_012096</name>
</gene>
<dbReference type="EC" id="3.4.16.-" evidence="15"/>
<dbReference type="InterPro" id="IPR001563">
    <property type="entry name" value="Peptidase_S10"/>
</dbReference>
<evidence type="ECO:0000256" key="9">
    <source>
        <dbReference type="ARBA" id="ARBA00022801"/>
    </source>
</evidence>
<keyword evidence="8 15" id="KW-0732">Signal</keyword>
<reference evidence="16" key="2">
    <citation type="submission" date="2023-01" db="EMBL/GenBank/DDBJ databases">
        <authorList>
            <person name="Petersen C."/>
        </authorList>
    </citation>
    <scope>NUCLEOTIDE SEQUENCE</scope>
    <source>
        <strain evidence="16">IBT 17514</strain>
    </source>
</reference>
<evidence type="ECO:0000256" key="2">
    <source>
        <dbReference type="ARBA" id="ARBA00004393"/>
    </source>
</evidence>
<dbReference type="AlphaFoldDB" id="A0AAD6MPR9"/>
<keyword evidence="11" id="KW-0333">Golgi apparatus</keyword>
<evidence type="ECO:0000256" key="10">
    <source>
        <dbReference type="ARBA" id="ARBA00022989"/>
    </source>
</evidence>
<keyword evidence="9 15" id="KW-0378">Hydrolase</keyword>
<feature type="chain" id="PRO_5041776855" description="Carboxypeptidase" evidence="15">
    <location>
        <begin position="23"/>
        <end position="518"/>
    </location>
</feature>
<sequence>MNLAAIFYLIQLLWAIPRIVFSRPSLSLNTSQFLVHSLPGSPTLPTSWAGRLPIPERKGNEIFFWLFNVEDAAYDDNLIIWLNGGPGCSSLIGLTTGNGPISFDGNSTRLIENPYSWTKLGHVLYVDQPVGTGFSMASSLVNSNEQVTAEFALWLHEFFRWFPHLLSKNVHMMGESYAGIFVPYFAAALMEGNYSLPINLRSMSLGDGSWGNAAAMSSVAMGRYMHTQKNRLIVSADILSAFASADKICGFEKVLKEANTYPPEGKIRIPGDLEWNNYRRRQSLDLARRDGSGLGFLDGTCDEDPSTPAEVRSSILNSSCYGPCATFSTAENYMYASSTCFSIYDLTHNCSTINPIPLLEEYFSRKDVQSALHLGDSGTYTACNDTILATLEGTSLSVEPPEYEILPSLVTNHNISLHIYNGELDMLINHVGTELSLQNMTWRGAQGFQQKPTTAFYANDATAYCRVSSSQGVRAGIWAAERGVSYHLFEGAGHSVFATKQRQMFAFVRDVVVEGKAG</sequence>
<keyword evidence="10" id="KW-1133">Transmembrane helix</keyword>
<evidence type="ECO:0000256" key="4">
    <source>
        <dbReference type="ARBA" id="ARBA00022645"/>
    </source>
</evidence>
<reference evidence="16" key="1">
    <citation type="journal article" date="2023" name="IMA Fungus">
        <title>Comparative genomic study of the Penicillium genus elucidates a diverse pangenome and 15 lateral gene transfer events.</title>
        <authorList>
            <person name="Petersen C."/>
            <person name="Sorensen T."/>
            <person name="Nielsen M.R."/>
            <person name="Sondergaard T.E."/>
            <person name="Sorensen J.L."/>
            <person name="Fitzpatrick D.A."/>
            <person name="Frisvad J.C."/>
            <person name="Nielsen K.L."/>
        </authorList>
    </citation>
    <scope>NUCLEOTIDE SEQUENCE</scope>
    <source>
        <strain evidence="16">IBT 17514</strain>
    </source>
</reference>
<evidence type="ECO:0000313" key="16">
    <source>
        <dbReference type="EMBL" id="KAJ5699188.1"/>
    </source>
</evidence>